<keyword evidence="10" id="KW-1185">Reference proteome</keyword>
<feature type="region of interest" description="Disordered" evidence="7">
    <location>
        <begin position="161"/>
        <end position="356"/>
    </location>
</feature>
<keyword evidence="9" id="KW-0012">Acyltransferase</keyword>
<feature type="compositionally biased region" description="Polar residues" evidence="7">
    <location>
        <begin position="1441"/>
        <end position="1450"/>
    </location>
</feature>
<evidence type="ECO:0000256" key="5">
    <source>
        <dbReference type="ARBA" id="ARBA00022786"/>
    </source>
</evidence>
<evidence type="ECO:0000256" key="4">
    <source>
        <dbReference type="ARBA" id="ARBA00022679"/>
    </source>
</evidence>
<feature type="region of interest" description="Disordered" evidence="7">
    <location>
        <begin position="1430"/>
        <end position="1450"/>
    </location>
</feature>
<keyword evidence="5 6" id="KW-0833">Ubl conjugation pathway</keyword>
<feature type="region of interest" description="Disordered" evidence="7">
    <location>
        <begin position="845"/>
        <end position="948"/>
    </location>
</feature>
<evidence type="ECO:0000256" key="2">
    <source>
        <dbReference type="ARBA" id="ARBA00006331"/>
    </source>
</evidence>
<dbReference type="InterPro" id="IPR057948">
    <property type="entry name" value="TPR_TRIP12_N"/>
</dbReference>
<evidence type="ECO:0000256" key="6">
    <source>
        <dbReference type="PROSITE-ProRule" id="PRU00104"/>
    </source>
</evidence>
<dbReference type="PANTHER" id="PTHR45670">
    <property type="entry name" value="E3 UBIQUITIN-PROTEIN LIGASE TRIP12"/>
    <property type="match status" value="1"/>
</dbReference>
<name>A0ABR3Z6Y7_9PEZI</name>
<evidence type="ECO:0000256" key="7">
    <source>
        <dbReference type="SAM" id="MobiDB-lite"/>
    </source>
</evidence>
<feature type="compositionally biased region" description="Polar residues" evidence="7">
    <location>
        <begin position="1336"/>
        <end position="1345"/>
    </location>
</feature>
<dbReference type="Gene3D" id="3.30.2410.10">
    <property type="entry name" value="Hect, E3 ligase catalytic domain"/>
    <property type="match status" value="1"/>
</dbReference>
<feature type="compositionally biased region" description="Polar residues" evidence="7">
    <location>
        <begin position="1245"/>
        <end position="1276"/>
    </location>
</feature>
<evidence type="ECO:0000256" key="1">
    <source>
        <dbReference type="ARBA" id="ARBA00000885"/>
    </source>
</evidence>
<comment type="similarity">
    <text evidence="2">Belongs to the UPL family. K-HECT subfamily.</text>
</comment>
<feature type="region of interest" description="Disordered" evidence="7">
    <location>
        <begin position="1333"/>
        <end position="1365"/>
    </location>
</feature>
<evidence type="ECO:0000256" key="3">
    <source>
        <dbReference type="ARBA" id="ARBA00012485"/>
    </source>
</evidence>
<sequence>MADPISHNDDNELGLYSQQQSRPHSGYHSQFPSHGQPATPTGPHTIPPHSLLSSPSPLNPSTAATTDLNRILNTHNTGRPTGSSTSSRLPVLSPITSPLLTTRVTRSSSAREAASRAAAAQPSSDPSLTSPNSTTNDITITANITSTPTSNAATTAGELQQLSHSAHQPLSSARKRKSLNPDASVKPLLSSPTASRQNKRRRATADGPHQISTSNIPSSPSSRFHQRPSRSAAMASQDRDHEDDVTMSSPTATPSRRYSRNKNKRTARDLQERTSTSTSPSSQPPSKEAAVSSDQDTAMTGIDGSARSQSPDEHDRDDDSEEHEEGEDEENHHRHHRYDDDDEEEDDDDDPFSEYGNASLSQTLRALTGMMASGMSSRIREIINSLRQGEEIMQHTALQELSQILLVSSEDNLQSQFSPDALVHELVKLMQPESSPEIMLLACRCLANLMEAMPGSVGNVVYGGAVPVLCSKLLEISFIDVAEQSLSTLEKISQEYPAVIVREGGLTACLSYLDFFATSTQRTAVTTAANCCRNIPQDSFSVVRDCMPKLLDVLSSSDQRVVEQASLCVSGIVESFKYDPDKLEELVTVDLLRAVLRLLVPGTTNLISSSIHTQFLRVLSHTARASPLLSAELFKLNIVETLYQVLTGISPPADTDGVAAKLDGIVIMQALIHRPREQIMEALNVICELLPKKSSESRDGFVQYFNLSISGAADAAKNEKRIKLLKECQLAVRRFALILFPTLTDAFASTVNLNVRQRVMMAHIKMLSNLDKQILLETLSSVSYASFLASIFSQQDHHTLVRMALESSELLLSRLGDVYRYQLYREGVIAEITKLANTNVEVEVEEADVTGPAPQACSDHSDASDDEFLPAEEEFDEEAKSQADGQEGEASGPEVASSGNETSEEEDHENESEAEGSDNDIDHDHEENIDIDDDGLSSHSSRESSASLNLNDDLVSRAEIRSLAKEFLKNHETEKQSKQMKKKAAKILNSLADLSTELEAFFLGRNVADSSPEAGKELFVRLANYFDGDVLESVTSAEILASGLIKVLLNIFSNPDEILARDSQATFLEIFMDNTLNPKSKTSSTPFSCMVHKLQDVLSRSEHFDVVTVQNGLFEGGRSSSASFLAKQIKLKLVADDDSNVPKPYRNMMVSIHAIASFQSLADYLRPRIEMSNLGDLSGRYATLTQALAAIKNSGTLTSAEANQLVARLGEAMNPGFPSNPLPPPPGSIPKRHRLENSGHAPSTPEITSGSKGKARQNSQRSTDSLQASATSPQHSQESRDPFDCEEENHEPDDGDDTVSETLARNMDNPALNEETPDRSHIDLEFSLLSGVLDGSRTSPGANSHPQDEEISSGGASTNPPNDDAGLAQLAAATVVPPESSEWHIEFLVDGKPITNDVTVFRAIYNINSNEDAHGHNVWSTVHQIKYRKVSGPAPTESPPARSSSVDIHSDNSGTVAIPTSLTQHPVTASVLRLLRILHDLNANIEDVMTDNTNVLRLNVEPLTHFVNTKLTAKLNRQLEEPLIVASNCLPSWVEDLARCYPFLFPFETRHLFVQSTSFGYARSMARWQNSQPSDDRRSRDERQFLGRLQRQKVRIGRAKIFESALKVMNLYGAGQSILEVEYFEEVGTGLGPTLEFYATTSREFAKKKLKLWRETDSPDDEYVNGSTGLFPRPMSDAEADTPNGRRILHMFAMLGKFVARSMLDSRLIDINFNPIFFRIGDGPMTAGVRPSLGAVKSVDPDLARSLKLIKKFAMAKKEIEEDATRSAAQKVDDLEKITINGCHIDDLCLDFTLPGFPDVELIPNGDQARVTIDNVENYLDCMIHMTLGSGVRRQIDSFRVGFTTVFPYSALNAFTPDELVSLFGRVDEDWSLETLMDSIKADHGFNMDSRSIRNLLQLMSNLNVSERRDFLQFTTGSPKLPIGGFKALKPMFTVVCRPSEAPNTPDDYLPSVMTCVNYLKLPDYSDMETMRKQLMTAIKEGQGAFHLS</sequence>
<dbReference type="GO" id="GO:0061630">
    <property type="term" value="F:ubiquitin protein ligase activity"/>
    <property type="evidence" value="ECO:0007669"/>
    <property type="project" value="UniProtKB-EC"/>
</dbReference>
<dbReference type="SUPFAM" id="SSF48371">
    <property type="entry name" value="ARM repeat"/>
    <property type="match status" value="1"/>
</dbReference>
<dbReference type="InterPro" id="IPR011989">
    <property type="entry name" value="ARM-like"/>
</dbReference>
<dbReference type="CDD" id="cd00078">
    <property type="entry name" value="HECTc"/>
    <property type="match status" value="1"/>
</dbReference>
<dbReference type="InterPro" id="IPR000569">
    <property type="entry name" value="HECT_dom"/>
</dbReference>
<feature type="domain" description="HECT" evidence="8">
    <location>
        <begin position="1632"/>
        <end position="1989"/>
    </location>
</feature>
<dbReference type="Proteomes" id="UP001583280">
    <property type="component" value="Unassembled WGS sequence"/>
</dbReference>
<feature type="compositionally biased region" description="Low complexity" evidence="7">
    <location>
        <begin position="937"/>
        <end position="947"/>
    </location>
</feature>
<feature type="compositionally biased region" description="Basic and acidic residues" evidence="7">
    <location>
        <begin position="1"/>
        <end position="10"/>
    </location>
</feature>
<organism evidence="9 10">
    <name type="scientific">Ceratocystis pirilliformis</name>
    <dbReference type="NCBI Taxonomy" id="259994"/>
    <lineage>
        <taxon>Eukaryota</taxon>
        <taxon>Fungi</taxon>
        <taxon>Dikarya</taxon>
        <taxon>Ascomycota</taxon>
        <taxon>Pezizomycotina</taxon>
        <taxon>Sordariomycetes</taxon>
        <taxon>Hypocreomycetidae</taxon>
        <taxon>Microascales</taxon>
        <taxon>Ceratocystidaceae</taxon>
        <taxon>Ceratocystis</taxon>
    </lineage>
</organism>
<feature type="compositionally biased region" description="Acidic residues" evidence="7">
    <location>
        <begin position="1284"/>
        <end position="1299"/>
    </location>
</feature>
<dbReference type="SUPFAM" id="SSF56204">
    <property type="entry name" value="Hect, E3 ligase catalytic domain"/>
    <property type="match status" value="1"/>
</dbReference>
<dbReference type="PROSITE" id="PS50237">
    <property type="entry name" value="HECT"/>
    <property type="match status" value="1"/>
</dbReference>
<feature type="compositionally biased region" description="Low complexity" evidence="7">
    <location>
        <begin position="211"/>
        <end position="222"/>
    </location>
</feature>
<feature type="compositionally biased region" description="Acidic residues" evidence="7">
    <location>
        <begin position="340"/>
        <end position="352"/>
    </location>
</feature>
<dbReference type="Pfam" id="PF00632">
    <property type="entry name" value="HECT"/>
    <property type="match status" value="1"/>
</dbReference>
<dbReference type="Gene3D" id="1.25.10.10">
    <property type="entry name" value="Leucine-rich Repeat Variant"/>
    <property type="match status" value="1"/>
</dbReference>
<keyword evidence="4 9" id="KW-0808">Transferase</keyword>
<feature type="compositionally biased region" description="Low complexity" evidence="7">
    <location>
        <begin position="274"/>
        <end position="286"/>
    </location>
</feature>
<dbReference type="InterPro" id="IPR035983">
    <property type="entry name" value="Hect_E3_ubiquitin_ligase"/>
</dbReference>
<feature type="compositionally biased region" description="Polar residues" evidence="7">
    <location>
        <begin position="246"/>
        <end position="256"/>
    </location>
</feature>
<feature type="compositionally biased region" description="Low complexity" evidence="7">
    <location>
        <begin position="77"/>
        <end position="88"/>
    </location>
</feature>
<feature type="compositionally biased region" description="Polar residues" evidence="7">
    <location>
        <begin position="62"/>
        <end position="76"/>
    </location>
</feature>
<dbReference type="InterPro" id="IPR045322">
    <property type="entry name" value="HECTD1/TRIP12-like"/>
</dbReference>
<dbReference type="PANTHER" id="PTHR45670:SF1">
    <property type="entry name" value="E3 UBIQUITIN-PROTEIN LIGASE HECTD1"/>
    <property type="match status" value="1"/>
</dbReference>
<dbReference type="Gene3D" id="3.30.2160.10">
    <property type="entry name" value="Hect, E3 ligase catalytic domain"/>
    <property type="match status" value="1"/>
</dbReference>
<dbReference type="EMBL" id="JAWDJO010000063">
    <property type="protein sequence ID" value="KAL1896027.1"/>
    <property type="molecule type" value="Genomic_DNA"/>
</dbReference>
<dbReference type="SMART" id="SM00119">
    <property type="entry name" value="HECTc"/>
    <property type="match status" value="1"/>
</dbReference>
<evidence type="ECO:0000313" key="9">
    <source>
        <dbReference type="EMBL" id="KAL1896027.1"/>
    </source>
</evidence>
<dbReference type="Gene3D" id="3.90.1750.10">
    <property type="entry name" value="Hect, E3 ligase catalytic domains"/>
    <property type="match status" value="1"/>
</dbReference>
<feature type="active site" description="Glycyl thioester intermediate" evidence="6">
    <location>
        <position position="1956"/>
    </location>
</feature>
<feature type="compositionally biased region" description="Pro residues" evidence="7">
    <location>
        <begin position="1218"/>
        <end position="1228"/>
    </location>
</feature>
<feature type="compositionally biased region" description="Acidic residues" evidence="7">
    <location>
        <begin position="864"/>
        <end position="877"/>
    </location>
</feature>
<dbReference type="InterPro" id="IPR016024">
    <property type="entry name" value="ARM-type_fold"/>
</dbReference>
<feature type="region of interest" description="Disordered" evidence="7">
    <location>
        <begin position="1212"/>
        <end position="1301"/>
    </location>
</feature>
<feature type="compositionally biased region" description="Acidic residues" evidence="7">
    <location>
        <begin position="902"/>
        <end position="919"/>
    </location>
</feature>
<gene>
    <name evidence="9" type="primary">UFD4</name>
    <name evidence="9" type="ORF">Cpir12675_002940</name>
</gene>
<proteinExistence type="inferred from homology"/>
<comment type="caution">
    <text evidence="9">The sequence shown here is derived from an EMBL/GenBank/DDBJ whole genome shotgun (WGS) entry which is preliminary data.</text>
</comment>
<feature type="region of interest" description="Disordered" evidence="7">
    <location>
        <begin position="1"/>
        <end position="138"/>
    </location>
</feature>
<dbReference type="EC" id="2.3.2.26" evidence="3"/>
<dbReference type="Pfam" id="PF25579">
    <property type="entry name" value="TPR_TRIP12_N"/>
    <property type="match status" value="1"/>
</dbReference>
<feature type="compositionally biased region" description="Acidic residues" evidence="7">
    <location>
        <begin position="315"/>
        <end position="329"/>
    </location>
</feature>
<comment type="catalytic activity">
    <reaction evidence="1">
        <text>S-ubiquitinyl-[E2 ubiquitin-conjugating enzyme]-L-cysteine + [acceptor protein]-L-lysine = [E2 ubiquitin-conjugating enzyme]-L-cysteine + N(6)-ubiquitinyl-[acceptor protein]-L-lysine.</text>
        <dbReference type="EC" id="2.3.2.26"/>
    </reaction>
</comment>
<reference evidence="9 10" key="1">
    <citation type="journal article" date="2024" name="IMA Fungus">
        <title>IMA Genome - F19 : A genome assembly and annotation guide to empower mycologists, including annotated draft genome sequences of Ceratocystis pirilliformis, Diaporthe australafricana, Fusarium ophioides, Paecilomyces lecythidis, and Sporothrix stenoceras.</title>
        <authorList>
            <person name="Aylward J."/>
            <person name="Wilson A.M."/>
            <person name="Visagie C.M."/>
            <person name="Spraker J."/>
            <person name="Barnes I."/>
            <person name="Buitendag C."/>
            <person name="Ceriani C."/>
            <person name="Del Mar Angel L."/>
            <person name="du Plessis D."/>
            <person name="Fuchs T."/>
            <person name="Gasser K."/>
            <person name="Kramer D."/>
            <person name="Li W."/>
            <person name="Munsamy K."/>
            <person name="Piso A."/>
            <person name="Price J.L."/>
            <person name="Sonnekus B."/>
            <person name="Thomas C."/>
            <person name="van der Nest A."/>
            <person name="van Dijk A."/>
            <person name="van Heerden A."/>
            <person name="van Vuuren N."/>
            <person name="Yilmaz N."/>
            <person name="Duong T.A."/>
            <person name="van der Merwe N.A."/>
            <person name="Wingfield M.J."/>
            <person name="Wingfield B.D."/>
        </authorList>
    </citation>
    <scope>NUCLEOTIDE SEQUENCE [LARGE SCALE GENOMIC DNA]</scope>
    <source>
        <strain evidence="9 10">CMW 12675</strain>
    </source>
</reference>
<evidence type="ECO:0000313" key="10">
    <source>
        <dbReference type="Proteomes" id="UP001583280"/>
    </source>
</evidence>
<feature type="compositionally biased region" description="Polar residues" evidence="7">
    <location>
        <begin position="161"/>
        <end position="171"/>
    </location>
</feature>
<evidence type="ECO:0000259" key="8">
    <source>
        <dbReference type="PROSITE" id="PS50237"/>
    </source>
</evidence>
<feature type="compositionally biased region" description="Low complexity" evidence="7">
    <location>
        <begin position="96"/>
        <end position="138"/>
    </location>
</feature>
<feature type="compositionally biased region" description="Low complexity" evidence="7">
    <location>
        <begin position="47"/>
        <end position="61"/>
    </location>
</feature>
<feature type="compositionally biased region" description="Polar residues" evidence="7">
    <location>
        <begin position="16"/>
        <end position="39"/>
    </location>
</feature>
<accession>A0ABR3Z6Y7</accession>
<protein>
    <recommendedName>
        <fullName evidence="3">HECT-type E3 ubiquitin transferase</fullName>
        <ecNumber evidence="3">2.3.2.26</ecNumber>
    </recommendedName>
</protein>